<evidence type="ECO:0000256" key="1">
    <source>
        <dbReference type="SAM" id="SignalP"/>
    </source>
</evidence>
<keyword evidence="1" id="KW-0732">Signal</keyword>
<gene>
    <name evidence="2" type="ORF">DN062_06150</name>
</gene>
<keyword evidence="3" id="KW-1185">Reference proteome</keyword>
<evidence type="ECO:0000313" key="3">
    <source>
        <dbReference type="Proteomes" id="UP000250744"/>
    </source>
</evidence>
<sequence>MKTRWLSMVWIALSISGFAGADTTLISAKDIKHNFRFALPENYQPMGMQSHPRYHGNVLVWAPVQSASQLNQFRQLRLLVLTDSAASQGYDSNIQGLRAYAQSILQTLEAGCDPNSIHLTAQVKVNRGVAFDWRQTCVSGEGGTAYRVEQGRLFMSELGVFGLSQFGYSTRQINQVPEADRNWFAKFSFNSDFCHHQMDCGHEGYFQEVITLQSDQ</sequence>
<dbReference type="AlphaFoldDB" id="A0A364NPM1"/>
<dbReference type="Proteomes" id="UP000250744">
    <property type="component" value="Unassembled WGS sequence"/>
</dbReference>
<accession>A0A364NPM1</accession>
<comment type="caution">
    <text evidence="2">The sequence shown here is derived from an EMBL/GenBank/DDBJ whole genome shotgun (WGS) entry which is preliminary data.</text>
</comment>
<dbReference type="EMBL" id="QKRX01000003">
    <property type="protein sequence ID" value="RAU19049.1"/>
    <property type="molecule type" value="Genomic_DNA"/>
</dbReference>
<evidence type="ECO:0000313" key="2">
    <source>
        <dbReference type="EMBL" id="RAU19049.1"/>
    </source>
</evidence>
<dbReference type="RefSeq" id="WP_112158436.1">
    <property type="nucleotide sequence ID" value="NZ_QKRX01000003.1"/>
</dbReference>
<feature type="chain" id="PRO_5016884549" evidence="1">
    <location>
        <begin position="22"/>
        <end position="216"/>
    </location>
</feature>
<dbReference type="OrthoDB" id="6121457at2"/>
<reference evidence="2 3" key="1">
    <citation type="submission" date="2018-06" db="EMBL/GenBank/DDBJ databases">
        <title>Nitrincola tibetense sp. nov., isolated from Lake XuguoCo on Tibetan Plateau.</title>
        <authorList>
            <person name="Xing P."/>
        </authorList>
    </citation>
    <scope>NUCLEOTIDE SEQUENCE [LARGE SCALE GENOMIC DNA]</scope>
    <source>
        <strain evidence="3">xg18</strain>
    </source>
</reference>
<organism evidence="2 3">
    <name type="scientific">Nitrincola tibetensis</name>
    <dbReference type="NCBI Taxonomy" id="2219697"/>
    <lineage>
        <taxon>Bacteria</taxon>
        <taxon>Pseudomonadati</taxon>
        <taxon>Pseudomonadota</taxon>
        <taxon>Gammaproteobacteria</taxon>
        <taxon>Oceanospirillales</taxon>
        <taxon>Oceanospirillaceae</taxon>
        <taxon>Nitrincola</taxon>
    </lineage>
</organism>
<proteinExistence type="predicted"/>
<feature type="signal peptide" evidence="1">
    <location>
        <begin position="1"/>
        <end position="21"/>
    </location>
</feature>
<protein>
    <submittedName>
        <fullName evidence="2">Uncharacterized protein</fullName>
    </submittedName>
</protein>
<name>A0A364NPM1_9GAMM</name>